<accession>A0ABY7YYC0</accession>
<dbReference type="RefSeq" id="WP_282211741.1">
    <property type="nucleotide sequence ID" value="NZ_CP118247.1"/>
</dbReference>
<organism evidence="2 3">
    <name type="scientific">Devosia rhodophyticola</name>
    <dbReference type="NCBI Taxonomy" id="3026423"/>
    <lineage>
        <taxon>Bacteria</taxon>
        <taxon>Pseudomonadati</taxon>
        <taxon>Pseudomonadota</taxon>
        <taxon>Alphaproteobacteria</taxon>
        <taxon>Hyphomicrobiales</taxon>
        <taxon>Devosiaceae</taxon>
        <taxon>Devosia</taxon>
    </lineage>
</organism>
<dbReference type="SUPFAM" id="SSF53448">
    <property type="entry name" value="Nucleotide-diphospho-sugar transferases"/>
    <property type="match status" value="1"/>
</dbReference>
<evidence type="ECO:0000313" key="2">
    <source>
        <dbReference type="EMBL" id="WDR06227.1"/>
    </source>
</evidence>
<feature type="domain" description="Glycosyltransferase 2-like" evidence="1">
    <location>
        <begin position="22"/>
        <end position="150"/>
    </location>
</feature>
<dbReference type="PANTHER" id="PTHR43179:SF7">
    <property type="entry name" value="RHAMNOSYLTRANSFERASE WBBL"/>
    <property type="match status" value="1"/>
</dbReference>
<evidence type="ECO:0000313" key="3">
    <source>
        <dbReference type="Proteomes" id="UP001222118"/>
    </source>
</evidence>
<dbReference type="Pfam" id="PF00535">
    <property type="entry name" value="Glycos_transf_2"/>
    <property type="match status" value="1"/>
</dbReference>
<dbReference type="PANTHER" id="PTHR43179">
    <property type="entry name" value="RHAMNOSYLTRANSFERASE WBBL"/>
    <property type="match status" value="1"/>
</dbReference>
<name>A0ABY7YYC0_9HYPH</name>
<reference evidence="2 3" key="1">
    <citation type="submission" date="2023-02" db="EMBL/GenBank/DDBJ databases">
        <title>Devosia chondri sp. nov., isolated from the phycosphere of marine algae.</title>
        <authorList>
            <person name="Kim J.M."/>
            <person name="Lee J.K."/>
            <person name="Choi B.J."/>
            <person name="Bayburt H."/>
            <person name="Jeon C.O."/>
        </authorList>
    </citation>
    <scope>NUCLEOTIDE SEQUENCE [LARGE SCALE GENOMIC DNA]</scope>
    <source>
        <strain evidence="2 3">G2-5</strain>
    </source>
</reference>
<dbReference type="Proteomes" id="UP001222118">
    <property type="component" value="Chromosome"/>
</dbReference>
<gene>
    <name evidence="2" type="ORF">PSQ90_01835</name>
</gene>
<dbReference type="Gene3D" id="3.90.550.10">
    <property type="entry name" value="Spore Coat Polysaccharide Biosynthesis Protein SpsA, Chain A"/>
    <property type="match status" value="1"/>
</dbReference>
<protein>
    <submittedName>
        <fullName evidence="2">Glycosyltransferase family 2 protein</fullName>
    </submittedName>
</protein>
<dbReference type="InterPro" id="IPR001173">
    <property type="entry name" value="Glyco_trans_2-like"/>
</dbReference>
<dbReference type="InterPro" id="IPR029044">
    <property type="entry name" value="Nucleotide-diphossugar_trans"/>
</dbReference>
<proteinExistence type="predicted"/>
<keyword evidence="3" id="KW-1185">Reference proteome</keyword>
<dbReference type="EMBL" id="CP118247">
    <property type="protein sequence ID" value="WDR06227.1"/>
    <property type="molecule type" value="Genomic_DNA"/>
</dbReference>
<evidence type="ECO:0000259" key="1">
    <source>
        <dbReference type="Pfam" id="PF00535"/>
    </source>
</evidence>
<sequence>MTVQTASVAVGFSASDNRPLALVIVTYNSADTLGGLLDTLADGLEGLSNTEVVIADNASSDNSIALASAHPICPRIIPTGRNGGYAAGINAALATIEAGADVLILNPDIRLSRGAAARLVAALRLPGVGVAAPRVVHEDGTPSFSLRREPTVLTAWADALLGDKLGSSFDQGECIVDDTHYRIARDVDWASGAALAISAEARERVGPWDETFFLYSEEVDFQRRVRAAGFRIVYEPEAELIHIGGEYGQNSRLYSILTINRIRDYARHHGMISTALFRLAVWTGEALRSAGGSPVHRAGMAAAIRRQPSGANWPKIFQQQ</sequence>